<gene>
    <name evidence="1" type="ORF">DPMN_106928</name>
</gene>
<dbReference type="AlphaFoldDB" id="A0A9D4K5X0"/>
<reference evidence="1" key="2">
    <citation type="submission" date="2020-11" db="EMBL/GenBank/DDBJ databases">
        <authorList>
            <person name="McCartney M.A."/>
            <person name="Auch B."/>
            <person name="Kono T."/>
            <person name="Mallez S."/>
            <person name="Becker A."/>
            <person name="Gohl D.M."/>
            <person name="Silverstein K.A.T."/>
            <person name="Koren S."/>
            <person name="Bechman K.B."/>
            <person name="Herman A."/>
            <person name="Abrahante J.E."/>
            <person name="Garbe J."/>
        </authorList>
    </citation>
    <scope>NUCLEOTIDE SEQUENCE</scope>
    <source>
        <strain evidence="1">Duluth1</strain>
        <tissue evidence="1">Whole animal</tissue>
    </source>
</reference>
<dbReference type="Proteomes" id="UP000828390">
    <property type="component" value="Unassembled WGS sequence"/>
</dbReference>
<protein>
    <submittedName>
        <fullName evidence="1">Uncharacterized protein</fullName>
    </submittedName>
</protein>
<accession>A0A9D4K5X0</accession>
<dbReference type="EMBL" id="JAIWYP010000004">
    <property type="protein sequence ID" value="KAH3833616.1"/>
    <property type="molecule type" value="Genomic_DNA"/>
</dbReference>
<comment type="caution">
    <text evidence="1">The sequence shown here is derived from an EMBL/GenBank/DDBJ whole genome shotgun (WGS) entry which is preliminary data.</text>
</comment>
<evidence type="ECO:0000313" key="1">
    <source>
        <dbReference type="EMBL" id="KAH3833616.1"/>
    </source>
</evidence>
<keyword evidence="2" id="KW-1185">Reference proteome</keyword>
<organism evidence="1 2">
    <name type="scientific">Dreissena polymorpha</name>
    <name type="common">Zebra mussel</name>
    <name type="synonym">Mytilus polymorpha</name>
    <dbReference type="NCBI Taxonomy" id="45954"/>
    <lineage>
        <taxon>Eukaryota</taxon>
        <taxon>Metazoa</taxon>
        <taxon>Spiralia</taxon>
        <taxon>Lophotrochozoa</taxon>
        <taxon>Mollusca</taxon>
        <taxon>Bivalvia</taxon>
        <taxon>Autobranchia</taxon>
        <taxon>Heteroconchia</taxon>
        <taxon>Euheterodonta</taxon>
        <taxon>Imparidentia</taxon>
        <taxon>Neoheterodontei</taxon>
        <taxon>Myida</taxon>
        <taxon>Dreissenoidea</taxon>
        <taxon>Dreissenidae</taxon>
        <taxon>Dreissena</taxon>
    </lineage>
</organism>
<evidence type="ECO:0000313" key="2">
    <source>
        <dbReference type="Proteomes" id="UP000828390"/>
    </source>
</evidence>
<name>A0A9D4K5X0_DREPO</name>
<sequence>MRLQIPLFAAQDKTDCKYRECCVCKDKKVPLQEFEEGKMTEWYEWQTKRFPRKSTVDKETKMVTMTVKEKEKGAIG</sequence>
<proteinExistence type="predicted"/>
<reference evidence="1" key="1">
    <citation type="journal article" date="2019" name="bioRxiv">
        <title>The Genome of the Zebra Mussel, Dreissena polymorpha: A Resource for Invasive Species Research.</title>
        <authorList>
            <person name="McCartney M.A."/>
            <person name="Auch B."/>
            <person name="Kono T."/>
            <person name="Mallez S."/>
            <person name="Zhang Y."/>
            <person name="Obille A."/>
            <person name="Becker A."/>
            <person name="Abrahante J.E."/>
            <person name="Garbe J."/>
            <person name="Badalamenti J.P."/>
            <person name="Herman A."/>
            <person name="Mangelson H."/>
            <person name="Liachko I."/>
            <person name="Sullivan S."/>
            <person name="Sone E.D."/>
            <person name="Koren S."/>
            <person name="Silverstein K.A.T."/>
            <person name="Beckman K.B."/>
            <person name="Gohl D.M."/>
        </authorList>
    </citation>
    <scope>NUCLEOTIDE SEQUENCE</scope>
    <source>
        <strain evidence="1">Duluth1</strain>
        <tissue evidence="1">Whole animal</tissue>
    </source>
</reference>